<evidence type="ECO:0000313" key="11">
    <source>
        <dbReference type="Proteomes" id="UP000561011"/>
    </source>
</evidence>
<evidence type="ECO:0000313" key="10">
    <source>
        <dbReference type="EMBL" id="NYS95422.1"/>
    </source>
</evidence>
<dbReference type="InterPro" id="IPR000522">
    <property type="entry name" value="ABC_transptr_permease_BtuC"/>
</dbReference>
<evidence type="ECO:0000256" key="1">
    <source>
        <dbReference type="ARBA" id="ARBA00004651"/>
    </source>
</evidence>
<feature type="region of interest" description="Disordered" evidence="8">
    <location>
        <begin position="1"/>
        <end position="42"/>
    </location>
</feature>
<feature type="transmembrane region" description="Helical" evidence="9">
    <location>
        <begin position="300"/>
        <end position="327"/>
    </location>
</feature>
<comment type="similarity">
    <text evidence="2">Belongs to the binding-protein-dependent transport system permease family. FecCD subfamily.</text>
</comment>
<dbReference type="CDD" id="cd06550">
    <property type="entry name" value="TM_ABC_iron-siderophores_like"/>
    <property type="match status" value="1"/>
</dbReference>
<feature type="transmembrane region" description="Helical" evidence="9">
    <location>
        <begin position="207"/>
        <end position="231"/>
    </location>
</feature>
<keyword evidence="11" id="KW-1185">Reference proteome</keyword>
<comment type="caution">
    <text evidence="10">The sequence shown here is derived from an EMBL/GenBank/DDBJ whole genome shotgun (WGS) entry which is preliminary data.</text>
</comment>
<reference evidence="10 11" key="1">
    <citation type="submission" date="2020-07" db="EMBL/GenBank/DDBJ databases">
        <title>MOT database genomes.</title>
        <authorList>
            <person name="Joseph S."/>
            <person name="Aduse-Opoku J."/>
            <person name="Hashim A."/>
            <person name="Wade W."/>
            <person name="Curtis M."/>
        </authorList>
    </citation>
    <scope>NUCLEOTIDE SEQUENCE [LARGE SCALE GENOMIC DNA]</scope>
    <source>
        <strain evidence="10 11">DSM 100099</strain>
    </source>
</reference>
<feature type="transmembrane region" description="Helical" evidence="9">
    <location>
        <begin position="181"/>
        <end position="201"/>
    </location>
</feature>
<evidence type="ECO:0000256" key="8">
    <source>
        <dbReference type="SAM" id="MobiDB-lite"/>
    </source>
</evidence>
<name>A0A853F0T6_9MICO</name>
<sequence>MSAPHESVGRTAADRAAADHTAADHTAAGRKPSASPTTDLPTTDLTTVDFGRRLLRLDTRRLGLLVPVRTLVVCAVLVVVILVVGVASMTIGAYDLGLGAVLRAVFDPASDPDARQVVVEWRLPRVLFAVLCGAALALSGGIFQSLTRNPLGSPDIIGFGVGAQFGVTLVMIVLGHNTYGYKAAGAIVGGLVTALLVYALATKGTLSSFRLIIVGIGVSAGLGSLTSWILVSVSVEQAMMAATWGAGSLASLGFDQLVPAAVVLAVTVLAAVPLHRTLPVLEMGDDAATALGISPGRTRFAAMIVGVMLVALVTAAAGPISFIALAAPQICQRLTRSSTPMATASVMLTGAALVVVSDATAQLLSVQVGVVTVSVGGLYLAWLLARQYRDRT</sequence>
<dbReference type="GO" id="GO:0022857">
    <property type="term" value="F:transmembrane transporter activity"/>
    <property type="evidence" value="ECO:0007669"/>
    <property type="project" value="InterPro"/>
</dbReference>
<dbReference type="GO" id="GO:0005886">
    <property type="term" value="C:plasma membrane"/>
    <property type="evidence" value="ECO:0007669"/>
    <property type="project" value="UniProtKB-SubCell"/>
</dbReference>
<feature type="transmembrane region" description="Helical" evidence="9">
    <location>
        <begin position="62"/>
        <end position="83"/>
    </location>
</feature>
<organism evidence="10 11">
    <name type="scientific">Sanguibacter inulinus</name>
    <dbReference type="NCBI Taxonomy" id="60922"/>
    <lineage>
        <taxon>Bacteria</taxon>
        <taxon>Bacillati</taxon>
        <taxon>Actinomycetota</taxon>
        <taxon>Actinomycetes</taxon>
        <taxon>Micrococcales</taxon>
        <taxon>Sanguibacteraceae</taxon>
        <taxon>Sanguibacter</taxon>
    </lineage>
</organism>
<feature type="transmembrane region" description="Helical" evidence="9">
    <location>
        <begin position="126"/>
        <end position="144"/>
    </location>
</feature>
<dbReference type="Gene3D" id="1.10.3470.10">
    <property type="entry name" value="ABC transporter involved in vitamin B12 uptake, BtuC"/>
    <property type="match status" value="1"/>
</dbReference>
<feature type="transmembrane region" description="Helical" evidence="9">
    <location>
        <begin position="339"/>
        <end position="357"/>
    </location>
</feature>
<dbReference type="Pfam" id="PF01032">
    <property type="entry name" value="FecCD"/>
    <property type="match status" value="1"/>
</dbReference>
<feature type="compositionally biased region" description="Low complexity" evidence="8">
    <location>
        <begin position="24"/>
        <end position="42"/>
    </location>
</feature>
<evidence type="ECO:0000256" key="2">
    <source>
        <dbReference type="ARBA" id="ARBA00007935"/>
    </source>
</evidence>
<evidence type="ECO:0000256" key="6">
    <source>
        <dbReference type="ARBA" id="ARBA00022989"/>
    </source>
</evidence>
<keyword evidence="5 9" id="KW-0812">Transmembrane</keyword>
<evidence type="ECO:0000256" key="7">
    <source>
        <dbReference type="ARBA" id="ARBA00023136"/>
    </source>
</evidence>
<dbReference type="InterPro" id="IPR037294">
    <property type="entry name" value="ABC_BtuC-like"/>
</dbReference>
<protein>
    <submittedName>
        <fullName evidence="10">Iron chelate uptake ABC transporter family permease subunit</fullName>
    </submittedName>
</protein>
<dbReference type="PANTHER" id="PTHR30472">
    <property type="entry name" value="FERRIC ENTEROBACTIN TRANSPORT SYSTEM PERMEASE PROTEIN"/>
    <property type="match status" value="1"/>
</dbReference>
<dbReference type="EMBL" id="JACBYE010000073">
    <property type="protein sequence ID" value="NYS95422.1"/>
    <property type="molecule type" value="Genomic_DNA"/>
</dbReference>
<evidence type="ECO:0000256" key="9">
    <source>
        <dbReference type="SAM" id="Phobius"/>
    </source>
</evidence>
<keyword evidence="4" id="KW-1003">Cell membrane</keyword>
<feature type="transmembrane region" description="Helical" evidence="9">
    <location>
        <begin position="363"/>
        <end position="385"/>
    </location>
</feature>
<dbReference type="RefSeq" id="WP_179914580.1">
    <property type="nucleotide sequence ID" value="NZ_JACBYE010000073.1"/>
</dbReference>
<evidence type="ECO:0000256" key="3">
    <source>
        <dbReference type="ARBA" id="ARBA00022448"/>
    </source>
</evidence>
<comment type="subcellular location">
    <subcellularLocation>
        <location evidence="1">Cell membrane</location>
        <topology evidence="1">Multi-pass membrane protein</topology>
    </subcellularLocation>
</comment>
<proteinExistence type="inferred from homology"/>
<feature type="transmembrane region" description="Helical" evidence="9">
    <location>
        <begin position="156"/>
        <end position="174"/>
    </location>
</feature>
<dbReference type="GO" id="GO:0033214">
    <property type="term" value="P:siderophore-iron import into cell"/>
    <property type="evidence" value="ECO:0007669"/>
    <property type="project" value="TreeGrafter"/>
</dbReference>
<gene>
    <name evidence="10" type="ORF">HZZ10_18105</name>
</gene>
<accession>A0A853F0T6</accession>
<dbReference type="AlphaFoldDB" id="A0A853F0T6"/>
<evidence type="ECO:0000256" key="5">
    <source>
        <dbReference type="ARBA" id="ARBA00022692"/>
    </source>
</evidence>
<evidence type="ECO:0000256" key="4">
    <source>
        <dbReference type="ARBA" id="ARBA00022475"/>
    </source>
</evidence>
<keyword evidence="3" id="KW-0813">Transport</keyword>
<keyword evidence="6 9" id="KW-1133">Transmembrane helix</keyword>
<dbReference type="Proteomes" id="UP000561011">
    <property type="component" value="Unassembled WGS sequence"/>
</dbReference>
<dbReference type="SUPFAM" id="SSF81345">
    <property type="entry name" value="ABC transporter involved in vitamin B12 uptake, BtuC"/>
    <property type="match status" value="1"/>
</dbReference>
<dbReference type="PANTHER" id="PTHR30472:SF24">
    <property type="entry name" value="FERRIC ENTEROBACTIN TRANSPORT SYSTEM PERMEASE PROTEIN FEPG"/>
    <property type="match status" value="1"/>
</dbReference>
<keyword evidence="7 9" id="KW-0472">Membrane</keyword>
<feature type="transmembrane region" description="Helical" evidence="9">
    <location>
        <begin position="252"/>
        <end position="274"/>
    </location>
</feature>
<feature type="compositionally biased region" description="Basic and acidic residues" evidence="8">
    <location>
        <begin position="12"/>
        <end position="23"/>
    </location>
</feature>